<dbReference type="InterPro" id="IPR050066">
    <property type="entry name" value="UvrABC_protein_C"/>
</dbReference>
<dbReference type="GO" id="GO:0009381">
    <property type="term" value="F:excinuclease ABC activity"/>
    <property type="evidence" value="ECO:0007669"/>
    <property type="project" value="InterPro"/>
</dbReference>
<dbReference type="PANTHER" id="PTHR30562">
    <property type="entry name" value="UVRC/OXIDOREDUCTASE"/>
    <property type="match status" value="1"/>
</dbReference>
<sequence>GDTNFIPKELLLPMESTDRDLLTEWFTQLKGQHVDVSVPQRGYKMDMIKMAHENAETFLEERRRQWQHQIDKTGGAVKKLAEILDLPRLPERMEC</sequence>
<accession>W1XEL7</accession>
<dbReference type="GO" id="GO:0009380">
    <property type="term" value="C:excinuclease repair complex"/>
    <property type="evidence" value="ECO:0007669"/>
    <property type="project" value="TreeGrafter"/>
</dbReference>
<evidence type="ECO:0000313" key="2">
    <source>
        <dbReference type="EMBL" id="ETJ28782.1"/>
    </source>
</evidence>
<dbReference type="EMBL" id="AZMM01016634">
    <property type="protein sequence ID" value="ETJ28782.1"/>
    <property type="molecule type" value="Genomic_DNA"/>
</dbReference>
<feature type="domain" description="UvrC family homology region profile" evidence="1">
    <location>
        <begin position="1"/>
        <end position="95"/>
    </location>
</feature>
<comment type="caution">
    <text evidence="2">The sequence shown here is derived from an EMBL/GenBank/DDBJ whole genome shotgun (WGS) entry which is preliminary data.</text>
</comment>
<organism evidence="2">
    <name type="scientific">human gut metagenome</name>
    <dbReference type="NCBI Taxonomy" id="408170"/>
    <lineage>
        <taxon>unclassified sequences</taxon>
        <taxon>metagenomes</taxon>
        <taxon>organismal metagenomes</taxon>
    </lineage>
</organism>
<dbReference type="AlphaFoldDB" id="W1XEL7"/>
<dbReference type="GO" id="GO:0006974">
    <property type="term" value="P:DNA damage response"/>
    <property type="evidence" value="ECO:0007669"/>
    <property type="project" value="TreeGrafter"/>
</dbReference>
<name>W1XEL7_9ZZZZ</name>
<dbReference type="Pfam" id="PF22920">
    <property type="entry name" value="UvrC_RNaseH"/>
    <property type="match status" value="1"/>
</dbReference>
<feature type="non-terminal residue" evidence="2">
    <location>
        <position position="1"/>
    </location>
</feature>
<feature type="non-terminal residue" evidence="2">
    <location>
        <position position="95"/>
    </location>
</feature>
<gene>
    <name evidence="2" type="ORF">Q604_UNBC16634G0001</name>
</gene>
<proteinExistence type="predicted"/>
<dbReference type="PROSITE" id="PS50165">
    <property type="entry name" value="UVRC"/>
    <property type="match status" value="1"/>
</dbReference>
<dbReference type="InterPro" id="IPR001162">
    <property type="entry name" value="UvrC_RNase_H_dom"/>
</dbReference>
<dbReference type="PANTHER" id="PTHR30562:SF1">
    <property type="entry name" value="UVRABC SYSTEM PROTEIN C"/>
    <property type="match status" value="1"/>
</dbReference>
<protein>
    <submittedName>
        <fullName evidence="2">UvrABC system protein C</fullName>
    </submittedName>
</protein>
<reference evidence="2" key="1">
    <citation type="submission" date="2013-12" db="EMBL/GenBank/DDBJ databases">
        <title>A Varibaculum cambriense genome reconstructed from a premature infant gut community with otherwise low bacterial novelty that shifts toward anaerobic metabolism during the third week of life.</title>
        <authorList>
            <person name="Brown C.T."/>
            <person name="Sharon I."/>
            <person name="Thomas B.C."/>
            <person name="Castelle C.J."/>
            <person name="Morowitz M.J."/>
            <person name="Banfield J.F."/>
        </authorList>
    </citation>
    <scope>NUCLEOTIDE SEQUENCE</scope>
</reference>
<evidence type="ECO:0000259" key="1">
    <source>
        <dbReference type="PROSITE" id="PS50165"/>
    </source>
</evidence>